<name>A0A2H9T5K5_9ZZZZ</name>
<accession>A0A2H9T5K5</accession>
<comment type="similarity">
    <text evidence="5">Belongs to the HAD-like hydrolase superfamily. Cof family.</text>
</comment>
<dbReference type="PANTHER" id="PTHR47267">
    <property type="match status" value="1"/>
</dbReference>
<dbReference type="PROSITE" id="PS01229">
    <property type="entry name" value="COF_2"/>
    <property type="match status" value="1"/>
</dbReference>
<comment type="caution">
    <text evidence="6">The sequence shown here is derived from an EMBL/GenBank/DDBJ whole genome shotgun (WGS) entry which is preliminary data.</text>
</comment>
<dbReference type="GO" id="GO:0033883">
    <property type="term" value="F:pyridoxal phosphatase activity"/>
    <property type="evidence" value="ECO:0007669"/>
    <property type="project" value="UniProtKB-EC"/>
</dbReference>
<sequence length="267" mass="29997">MFSLVVSDLDGTLLNDYHELSDYTIQVIRRLSEEGVEFVFATGRHYADVRKIRDQLGIDMHLITSNGARTHNCHGEEITGHDIPGEYLAPLVTIGRKYMDRVMTNIYQGNDWFVEQPSEVLQAFHKTSGFSYSLQPLDTLETGSLQKIFFMAEKHDQLSSLESEVRALFNEKLSITYSLPNCFEVMAKGVNKGKALSELLTIKSIDPSCVIAFGDGLNDVEMLSLAGKGIMMGNADQRMKDQLPGYEQIGYCNENAVAHYIKTILRI</sequence>
<evidence type="ECO:0000256" key="2">
    <source>
        <dbReference type="ARBA" id="ARBA00022723"/>
    </source>
</evidence>
<keyword evidence="4" id="KW-0460">Magnesium</keyword>
<dbReference type="Pfam" id="PF08282">
    <property type="entry name" value="Hydrolase_3"/>
    <property type="match status" value="1"/>
</dbReference>
<dbReference type="NCBIfam" id="TIGR01484">
    <property type="entry name" value="HAD-SF-IIB"/>
    <property type="match status" value="1"/>
</dbReference>
<dbReference type="GO" id="GO:0046872">
    <property type="term" value="F:metal ion binding"/>
    <property type="evidence" value="ECO:0007669"/>
    <property type="project" value="UniProtKB-KW"/>
</dbReference>
<dbReference type="PROSITE" id="PS01228">
    <property type="entry name" value="COF_1"/>
    <property type="match status" value="1"/>
</dbReference>
<dbReference type="CDD" id="cd07516">
    <property type="entry name" value="HAD_Pase"/>
    <property type="match status" value="1"/>
</dbReference>
<protein>
    <submittedName>
        <fullName evidence="6">Pyridoxal phosphate phosphatase YigL</fullName>
        <ecNumber evidence="6">3.1.3.74</ecNumber>
    </submittedName>
</protein>
<dbReference type="InterPro" id="IPR036412">
    <property type="entry name" value="HAD-like_sf"/>
</dbReference>
<dbReference type="NCBIfam" id="TIGR00099">
    <property type="entry name" value="Cof-subfamily"/>
    <property type="match status" value="1"/>
</dbReference>
<dbReference type="PANTHER" id="PTHR47267:SF4">
    <property type="entry name" value="PYRIDOXAL PHOSPHATE PHOSPHATASE YIGL"/>
    <property type="match status" value="1"/>
</dbReference>
<gene>
    <name evidence="6" type="primary">yigL</name>
    <name evidence="6" type="ORF">CI610_02574</name>
</gene>
<dbReference type="Gene3D" id="3.40.50.1000">
    <property type="entry name" value="HAD superfamily/HAD-like"/>
    <property type="match status" value="1"/>
</dbReference>
<evidence type="ECO:0000256" key="5">
    <source>
        <dbReference type="ARBA" id="ARBA00034778"/>
    </source>
</evidence>
<evidence type="ECO:0000256" key="3">
    <source>
        <dbReference type="ARBA" id="ARBA00022801"/>
    </source>
</evidence>
<keyword evidence="3 6" id="KW-0378">Hydrolase</keyword>
<dbReference type="InterPro" id="IPR006379">
    <property type="entry name" value="HAD-SF_hydro_IIB"/>
</dbReference>
<comment type="cofactor">
    <cofactor evidence="1">
        <name>Mg(2+)</name>
        <dbReference type="ChEBI" id="CHEBI:18420"/>
    </cofactor>
</comment>
<keyword evidence="2" id="KW-0479">Metal-binding</keyword>
<reference evidence="6" key="1">
    <citation type="journal article" date="2017" name="Appl. Environ. Microbiol.">
        <title>Molecular characterization of an Endozoicomonas-like organism causing infection in king scallop Pecten maximus L.</title>
        <authorList>
            <person name="Cano I."/>
            <person name="van Aerle R."/>
            <person name="Ross S."/>
            <person name="Verner-Jeffreys D.W."/>
            <person name="Paley R.K."/>
            <person name="Rimmer G."/>
            <person name="Ryder D."/>
            <person name="Hooper P."/>
            <person name="Stone D."/>
            <person name="Feist S.W."/>
        </authorList>
    </citation>
    <scope>NUCLEOTIDE SEQUENCE</scope>
</reference>
<evidence type="ECO:0000313" key="6">
    <source>
        <dbReference type="EMBL" id="PJE78482.1"/>
    </source>
</evidence>
<dbReference type="SFLD" id="SFLDS00003">
    <property type="entry name" value="Haloacid_Dehalogenase"/>
    <property type="match status" value="1"/>
</dbReference>
<proteinExistence type="inferred from homology"/>
<dbReference type="EMBL" id="NSIT01000172">
    <property type="protein sequence ID" value="PJE78482.1"/>
    <property type="molecule type" value="Genomic_DNA"/>
</dbReference>
<organism evidence="6">
    <name type="scientific">invertebrate metagenome</name>
    <dbReference type="NCBI Taxonomy" id="1711999"/>
    <lineage>
        <taxon>unclassified sequences</taxon>
        <taxon>metagenomes</taxon>
        <taxon>organismal metagenomes</taxon>
    </lineage>
</organism>
<dbReference type="SFLD" id="SFLDG01140">
    <property type="entry name" value="C2.B:_Phosphomannomutase_and_P"/>
    <property type="match status" value="1"/>
</dbReference>
<evidence type="ECO:0000256" key="4">
    <source>
        <dbReference type="ARBA" id="ARBA00022842"/>
    </source>
</evidence>
<dbReference type="InterPro" id="IPR023214">
    <property type="entry name" value="HAD_sf"/>
</dbReference>
<dbReference type="InterPro" id="IPR000150">
    <property type="entry name" value="Cof"/>
</dbReference>
<dbReference type="AlphaFoldDB" id="A0A2H9T5K5"/>
<dbReference type="Gene3D" id="3.30.1240.10">
    <property type="match status" value="1"/>
</dbReference>
<dbReference type="SUPFAM" id="SSF56784">
    <property type="entry name" value="HAD-like"/>
    <property type="match status" value="1"/>
</dbReference>
<dbReference type="EC" id="3.1.3.74" evidence="6"/>
<evidence type="ECO:0000256" key="1">
    <source>
        <dbReference type="ARBA" id="ARBA00001946"/>
    </source>
</evidence>